<feature type="binding site" evidence="6">
    <location>
        <position position="108"/>
    </location>
    <ligand>
        <name>S-adenosyl-L-methionine</name>
        <dbReference type="ChEBI" id="CHEBI:59789"/>
    </ligand>
</feature>
<dbReference type="eggNOG" id="COG0357">
    <property type="taxonomic scope" value="Bacteria"/>
</dbReference>
<dbReference type="EC" id="2.1.1.-" evidence="6"/>
<dbReference type="GO" id="GO:0070043">
    <property type="term" value="F:rRNA (guanine-N7-)-methyltransferase activity"/>
    <property type="evidence" value="ECO:0007669"/>
    <property type="project" value="UniProtKB-UniRule"/>
</dbReference>
<comment type="subcellular location">
    <subcellularLocation>
        <location evidence="6">Cytoplasm</location>
    </subcellularLocation>
</comment>
<dbReference type="PANTHER" id="PTHR31760:SF0">
    <property type="entry name" value="S-ADENOSYL-L-METHIONINE-DEPENDENT METHYLTRANSFERASES SUPERFAMILY PROTEIN"/>
    <property type="match status" value="1"/>
</dbReference>
<keyword evidence="3 6" id="KW-0489">Methyltransferase</keyword>
<dbReference type="PIRSF" id="PIRSF003078">
    <property type="entry name" value="GidB"/>
    <property type="match status" value="1"/>
</dbReference>
<dbReference type="Gene3D" id="3.40.50.150">
    <property type="entry name" value="Vaccinia Virus protein VP39"/>
    <property type="match status" value="1"/>
</dbReference>
<accession>A0A086Z2N1</accession>
<feature type="region of interest" description="Disordered" evidence="7">
    <location>
        <begin position="165"/>
        <end position="196"/>
    </location>
</feature>
<evidence type="ECO:0000256" key="2">
    <source>
        <dbReference type="ARBA" id="ARBA00022552"/>
    </source>
</evidence>
<protein>
    <recommendedName>
        <fullName evidence="6">Ribosomal RNA small subunit methyltransferase G</fullName>
        <ecNumber evidence="6">2.1.1.-</ecNumber>
    </recommendedName>
    <alternativeName>
        <fullName evidence="6">16S rRNA 7-methylguanosine methyltransferase</fullName>
        <shortName evidence="6">16S rRNA m7G methyltransferase</shortName>
    </alternativeName>
</protein>
<evidence type="ECO:0000313" key="8">
    <source>
        <dbReference type="EMBL" id="KFI40781.1"/>
    </source>
</evidence>
<dbReference type="GO" id="GO:0005829">
    <property type="term" value="C:cytosol"/>
    <property type="evidence" value="ECO:0007669"/>
    <property type="project" value="TreeGrafter"/>
</dbReference>
<organism evidence="8 9">
    <name type="scientific">Bifidobacterium actinocoloniiforme DSM 22766</name>
    <dbReference type="NCBI Taxonomy" id="1437605"/>
    <lineage>
        <taxon>Bacteria</taxon>
        <taxon>Bacillati</taxon>
        <taxon>Actinomycetota</taxon>
        <taxon>Actinomycetes</taxon>
        <taxon>Bifidobacteriales</taxon>
        <taxon>Bifidobacteriaceae</taxon>
        <taxon>Bifidobacterium</taxon>
    </lineage>
</organism>
<comment type="caution">
    <text evidence="8">The sequence shown here is derived from an EMBL/GenBank/DDBJ whole genome shotgun (WGS) entry which is preliminary data.</text>
</comment>
<evidence type="ECO:0000313" key="9">
    <source>
        <dbReference type="Proteomes" id="UP000029015"/>
    </source>
</evidence>
<evidence type="ECO:0000256" key="4">
    <source>
        <dbReference type="ARBA" id="ARBA00022679"/>
    </source>
</evidence>
<comment type="caution">
    <text evidence="6">Lacks conserved residue(s) required for the propagation of feature annotation.</text>
</comment>
<evidence type="ECO:0000256" key="5">
    <source>
        <dbReference type="ARBA" id="ARBA00022691"/>
    </source>
</evidence>
<dbReference type="InterPro" id="IPR003682">
    <property type="entry name" value="rRNA_ssu_MeTfrase_G"/>
</dbReference>
<evidence type="ECO:0000256" key="1">
    <source>
        <dbReference type="ARBA" id="ARBA00022490"/>
    </source>
</evidence>
<dbReference type="SUPFAM" id="SSF53335">
    <property type="entry name" value="S-adenosyl-L-methionine-dependent methyltransferases"/>
    <property type="match status" value="1"/>
</dbReference>
<dbReference type="RefSeq" id="WP_081924927.1">
    <property type="nucleotide sequence ID" value="NZ_CP011786.1"/>
</dbReference>
<dbReference type="HAMAP" id="MF_00074">
    <property type="entry name" value="16SrRNA_methyltr_G"/>
    <property type="match status" value="1"/>
</dbReference>
<keyword evidence="2 6" id="KW-0698">rRNA processing</keyword>
<dbReference type="PANTHER" id="PTHR31760">
    <property type="entry name" value="S-ADENOSYL-L-METHIONINE-DEPENDENT METHYLTRANSFERASES SUPERFAMILY PROTEIN"/>
    <property type="match status" value="1"/>
</dbReference>
<evidence type="ECO:0000256" key="3">
    <source>
        <dbReference type="ARBA" id="ARBA00022603"/>
    </source>
</evidence>
<sequence length="279" mass="29252">MTDEGESQVLADAEAEVGENALTGSAGAAASVDQLDGSPLLSELLGPALGPLERFHAKLFEQGLERGIIGPRDAGIIWERHILNSAAAVPFVRDACRAAGSMRVADLGSGGGFPGLVLAACMPECEFTLIEPMERRVVWLTEAVEEMGLGNASILRARAEELVAPRASSGSERKRHRARNERKGAPRTGSMQPTHSAVPAPFAVVTCRAVAPMTKLAGWALPLVAPGGRLVALKGKSAQAEIDKASKELRKYGGRDARVVEAAVGPGLESTHVVLVDKV</sequence>
<feature type="binding site" evidence="6">
    <location>
        <position position="113"/>
    </location>
    <ligand>
        <name>S-adenosyl-L-methionine</name>
        <dbReference type="ChEBI" id="CHEBI:59789"/>
    </ligand>
</feature>
<keyword evidence="9" id="KW-1185">Reference proteome</keyword>
<keyword evidence="4 6" id="KW-0808">Transferase</keyword>
<evidence type="ECO:0000256" key="7">
    <source>
        <dbReference type="SAM" id="MobiDB-lite"/>
    </source>
</evidence>
<comment type="similarity">
    <text evidence="6">Belongs to the methyltransferase superfamily. RNA methyltransferase RsmG family.</text>
</comment>
<gene>
    <name evidence="6" type="primary">rsmG</name>
    <name evidence="8" type="ORF">BACT_1488</name>
</gene>
<name>A0A086Z2N1_9BIFI</name>
<keyword evidence="1 6" id="KW-0963">Cytoplasm</keyword>
<comment type="function">
    <text evidence="6">Specifically methylates the N7 position of a guanine in 16S rRNA.</text>
</comment>
<dbReference type="InterPro" id="IPR029063">
    <property type="entry name" value="SAM-dependent_MTases_sf"/>
</dbReference>
<feature type="binding site" evidence="6">
    <location>
        <position position="208"/>
    </location>
    <ligand>
        <name>S-adenosyl-L-methionine</name>
        <dbReference type="ChEBI" id="CHEBI:59789"/>
    </ligand>
</feature>
<dbReference type="Proteomes" id="UP000029015">
    <property type="component" value="Unassembled WGS sequence"/>
</dbReference>
<proteinExistence type="inferred from homology"/>
<keyword evidence="5 6" id="KW-0949">S-adenosyl-L-methionine</keyword>
<dbReference type="AlphaFoldDB" id="A0A086Z2N1"/>
<dbReference type="STRING" id="1437605.AB656_05740"/>
<reference evidence="8 9" key="1">
    <citation type="submission" date="2014-03" db="EMBL/GenBank/DDBJ databases">
        <title>Genomics of Bifidobacteria.</title>
        <authorList>
            <person name="Ventura M."/>
            <person name="Milani C."/>
            <person name="Lugli G.A."/>
        </authorList>
    </citation>
    <scope>NUCLEOTIDE SEQUENCE [LARGE SCALE GENOMIC DNA]</scope>
    <source>
        <strain evidence="8 9">DSM 22766</strain>
    </source>
</reference>
<feature type="binding site" evidence="6">
    <location>
        <begin position="159"/>
        <end position="160"/>
    </location>
    <ligand>
        <name>S-adenosyl-L-methionine</name>
        <dbReference type="ChEBI" id="CHEBI:59789"/>
    </ligand>
</feature>
<dbReference type="Pfam" id="PF02527">
    <property type="entry name" value="GidB"/>
    <property type="match status" value="2"/>
</dbReference>
<evidence type="ECO:0000256" key="6">
    <source>
        <dbReference type="HAMAP-Rule" id="MF_00074"/>
    </source>
</evidence>
<dbReference type="EMBL" id="JGYK01000001">
    <property type="protein sequence ID" value="KFI40781.1"/>
    <property type="molecule type" value="Genomic_DNA"/>
</dbReference>
<dbReference type="OrthoDB" id="9808773at2"/>